<dbReference type="Gene3D" id="1.10.530.10">
    <property type="match status" value="1"/>
</dbReference>
<evidence type="ECO:0000259" key="1">
    <source>
        <dbReference type="Pfam" id="PF01832"/>
    </source>
</evidence>
<organism evidence="2 3">
    <name type="scientific">Brevibacillus aydinogluensis</name>
    <dbReference type="NCBI Taxonomy" id="927786"/>
    <lineage>
        <taxon>Bacteria</taxon>
        <taxon>Bacillati</taxon>
        <taxon>Bacillota</taxon>
        <taxon>Bacilli</taxon>
        <taxon>Bacillales</taxon>
        <taxon>Paenibacillaceae</taxon>
        <taxon>Brevibacillus</taxon>
    </lineage>
</organism>
<evidence type="ECO:0000313" key="2">
    <source>
        <dbReference type="EMBL" id="CAJ1000881.1"/>
    </source>
</evidence>
<dbReference type="InterPro" id="IPR002901">
    <property type="entry name" value="MGlyc_endo_b_GlcNAc-like_dom"/>
</dbReference>
<dbReference type="Proteomes" id="UP001189619">
    <property type="component" value="Chromosome"/>
</dbReference>
<dbReference type="GO" id="GO:0004040">
    <property type="term" value="F:amidase activity"/>
    <property type="evidence" value="ECO:0007669"/>
    <property type="project" value="InterPro"/>
</dbReference>
<accession>A0AA48M417</accession>
<reference evidence="2" key="1">
    <citation type="submission" date="2023-07" db="EMBL/GenBank/DDBJ databases">
        <authorList>
            <person name="Ivanov I."/>
            <person name="Teneva D."/>
            <person name="Stoikov I."/>
        </authorList>
    </citation>
    <scope>NUCLEOTIDE SEQUENCE</scope>
    <source>
        <strain evidence="2">4475</strain>
    </source>
</reference>
<dbReference type="EMBL" id="OY569118">
    <property type="protein sequence ID" value="CAJ1000881.1"/>
    <property type="molecule type" value="Genomic_DNA"/>
</dbReference>
<protein>
    <submittedName>
        <fullName evidence="2">LYZ2 domain-containing protein</fullName>
    </submittedName>
</protein>
<dbReference type="SUPFAM" id="SSF53955">
    <property type="entry name" value="Lysozyme-like"/>
    <property type="match status" value="1"/>
</dbReference>
<dbReference type="Pfam" id="PF01832">
    <property type="entry name" value="Glucosaminidase"/>
    <property type="match status" value="1"/>
</dbReference>
<proteinExistence type="predicted"/>
<gene>
    <name evidence="2" type="ORF">BSPP4475_00900</name>
</gene>
<keyword evidence="3" id="KW-1185">Reference proteome</keyword>
<name>A0AA48M417_9BACL</name>
<sequence length="179" mass="19989">MMALIPIPTEPVKVDGVRDTYVDLNPNTDPNDKVQAFVDAFKRVAEDASDECYGLPVEVILAMWGGESGWGASKTQRNNQNWSNMKYVSSSNPPGNYGKGEGGWAAYIGRSTHANSFARFFKENSRYSALINYLKSTNNPSSEKCIRYIADAGYGGSDHDQYYDEVMGYLETLRRRSNL</sequence>
<evidence type="ECO:0000313" key="3">
    <source>
        <dbReference type="Proteomes" id="UP001189619"/>
    </source>
</evidence>
<dbReference type="AlphaFoldDB" id="A0AA48M417"/>
<dbReference type="InterPro" id="IPR023346">
    <property type="entry name" value="Lysozyme-like_dom_sf"/>
</dbReference>
<feature type="domain" description="Mannosyl-glycoprotein endo-beta-N-acetylglucosamidase-like" evidence="1">
    <location>
        <begin position="51"/>
        <end position="173"/>
    </location>
</feature>
<dbReference type="KEGG" id="bayd:BSPP4475_00900"/>